<protein>
    <submittedName>
        <fullName evidence="7">TetR/AcrR family transcriptional regulator</fullName>
    </submittedName>
</protein>
<evidence type="ECO:0000256" key="1">
    <source>
        <dbReference type="ARBA" id="ARBA00022491"/>
    </source>
</evidence>
<proteinExistence type="predicted"/>
<feature type="DNA-binding region" description="H-T-H motif" evidence="5">
    <location>
        <begin position="24"/>
        <end position="43"/>
    </location>
</feature>
<evidence type="ECO:0000313" key="8">
    <source>
        <dbReference type="Proteomes" id="UP000276309"/>
    </source>
</evidence>
<keyword evidence="3 5" id="KW-0238">DNA-binding</keyword>
<dbReference type="InterPro" id="IPR009057">
    <property type="entry name" value="Homeodomain-like_sf"/>
</dbReference>
<dbReference type="GO" id="GO:0003700">
    <property type="term" value="F:DNA-binding transcription factor activity"/>
    <property type="evidence" value="ECO:0007669"/>
    <property type="project" value="TreeGrafter"/>
</dbReference>
<organism evidence="7 8">
    <name type="scientific">Euzebyella marina</name>
    <dbReference type="NCBI Taxonomy" id="1761453"/>
    <lineage>
        <taxon>Bacteria</taxon>
        <taxon>Pseudomonadati</taxon>
        <taxon>Bacteroidota</taxon>
        <taxon>Flavobacteriia</taxon>
        <taxon>Flavobacteriales</taxon>
        <taxon>Flavobacteriaceae</taxon>
        <taxon>Euzebyella</taxon>
    </lineage>
</organism>
<dbReference type="SUPFAM" id="SSF46689">
    <property type="entry name" value="Homeodomain-like"/>
    <property type="match status" value="1"/>
</dbReference>
<keyword evidence="4" id="KW-0804">Transcription</keyword>
<sequence length="190" mass="22578">MKEKIVVLEQAHDLFTQYGCKRVSMDDVANSLGISKKSIYVHFKNKSELVEQSVAYLLERTRSEMSSFFHTSEEPKDPFNRIVQIYRVGLKELRNLSPTFLFGLKKYYPEAYKLFENFRREVVWEYVYTLLKKAKEDQLIREGINLKLMCELFLLRIDEVILPHGEFFENYTTEELLDHLIIVPLQGIRK</sequence>
<dbReference type="PANTHER" id="PTHR30055">
    <property type="entry name" value="HTH-TYPE TRANSCRIPTIONAL REGULATOR RUTR"/>
    <property type="match status" value="1"/>
</dbReference>
<feature type="domain" description="HTH tetR-type" evidence="6">
    <location>
        <begin position="1"/>
        <end position="61"/>
    </location>
</feature>
<evidence type="ECO:0000313" key="7">
    <source>
        <dbReference type="EMBL" id="AYN65918.1"/>
    </source>
</evidence>
<evidence type="ECO:0000259" key="6">
    <source>
        <dbReference type="PROSITE" id="PS50977"/>
    </source>
</evidence>
<name>A0A3G2L0Y7_9FLAO</name>
<dbReference type="KEGG" id="emar:D1013_00235"/>
<dbReference type="OrthoDB" id="881297at2"/>
<keyword evidence="2" id="KW-0805">Transcription regulation</keyword>
<dbReference type="EMBL" id="CP032050">
    <property type="protein sequence ID" value="AYN65918.1"/>
    <property type="molecule type" value="Genomic_DNA"/>
</dbReference>
<dbReference type="Gene3D" id="1.10.10.60">
    <property type="entry name" value="Homeodomain-like"/>
    <property type="match status" value="1"/>
</dbReference>
<evidence type="ECO:0000256" key="3">
    <source>
        <dbReference type="ARBA" id="ARBA00023125"/>
    </source>
</evidence>
<accession>A0A3G2L0Y7</accession>
<evidence type="ECO:0000256" key="2">
    <source>
        <dbReference type="ARBA" id="ARBA00023015"/>
    </source>
</evidence>
<dbReference type="InterPro" id="IPR050109">
    <property type="entry name" value="HTH-type_TetR-like_transc_reg"/>
</dbReference>
<evidence type="ECO:0000256" key="5">
    <source>
        <dbReference type="PROSITE-ProRule" id="PRU00335"/>
    </source>
</evidence>
<keyword evidence="1" id="KW-0678">Repressor</keyword>
<dbReference type="InterPro" id="IPR001647">
    <property type="entry name" value="HTH_TetR"/>
</dbReference>
<dbReference type="AlphaFoldDB" id="A0A3G2L0Y7"/>
<dbReference type="PANTHER" id="PTHR30055:SF175">
    <property type="entry name" value="HTH-TYPE TRANSCRIPTIONAL REPRESSOR KSTR2"/>
    <property type="match status" value="1"/>
</dbReference>
<dbReference type="Pfam" id="PF00440">
    <property type="entry name" value="TetR_N"/>
    <property type="match status" value="1"/>
</dbReference>
<gene>
    <name evidence="7" type="ORF">D1013_00235</name>
</gene>
<dbReference type="Gene3D" id="1.10.357.10">
    <property type="entry name" value="Tetracycline Repressor, domain 2"/>
    <property type="match status" value="1"/>
</dbReference>
<dbReference type="GO" id="GO:0000976">
    <property type="term" value="F:transcription cis-regulatory region binding"/>
    <property type="evidence" value="ECO:0007669"/>
    <property type="project" value="TreeGrafter"/>
</dbReference>
<evidence type="ECO:0000256" key="4">
    <source>
        <dbReference type="ARBA" id="ARBA00023163"/>
    </source>
</evidence>
<reference evidence="7 8" key="1">
    <citation type="submission" date="2018-08" db="EMBL/GenBank/DDBJ databases">
        <title>The reduced genetic potential of extracellular carbohydrate catabolism in Euzebyella marina RN62, a Flavobacteriia bacterium isolated from the hadal water.</title>
        <authorList>
            <person name="Xue C."/>
        </authorList>
    </citation>
    <scope>NUCLEOTIDE SEQUENCE [LARGE SCALE GENOMIC DNA]</scope>
    <source>
        <strain evidence="7 8">RN62</strain>
    </source>
</reference>
<dbReference type="PROSITE" id="PS50977">
    <property type="entry name" value="HTH_TETR_2"/>
    <property type="match status" value="1"/>
</dbReference>
<dbReference type="PRINTS" id="PR00455">
    <property type="entry name" value="HTHTETR"/>
</dbReference>
<dbReference type="RefSeq" id="WP_121846973.1">
    <property type="nucleotide sequence ID" value="NZ_CP032050.1"/>
</dbReference>
<keyword evidence="8" id="KW-1185">Reference proteome</keyword>
<dbReference type="Proteomes" id="UP000276309">
    <property type="component" value="Chromosome"/>
</dbReference>